<proteinExistence type="predicted"/>
<name>A0A5Q2MYL3_9FIRM</name>
<dbReference type="Gene3D" id="1.20.120.530">
    <property type="entry name" value="GntR ligand-binding domain-like"/>
    <property type="match status" value="1"/>
</dbReference>
<keyword evidence="3" id="KW-0804">Transcription</keyword>
<dbReference type="Pfam" id="PF07729">
    <property type="entry name" value="FCD"/>
    <property type="match status" value="1"/>
</dbReference>
<feature type="domain" description="GntR C-terminal" evidence="4">
    <location>
        <begin position="104"/>
        <end position="226"/>
    </location>
</feature>
<keyword evidence="1" id="KW-0805">Transcription regulation</keyword>
<dbReference type="RefSeq" id="WP_162007944.1">
    <property type="nucleotide sequence ID" value="NZ_CP045875.1"/>
</dbReference>
<dbReference type="SMART" id="SM00895">
    <property type="entry name" value="FCD"/>
    <property type="match status" value="1"/>
</dbReference>
<dbReference type="KEGG" id="hcv:FTV88_1648"/>
<dbReference type="InterPro" id="IPR013668">
    <property type="entry name" value="RNase_R_HTH_12"/>
</dbReference>
<dbReference type="EMBL" id="CP045875">
    <property type="protein sequence ID" value="QGG47747.1"/>
    <property type="molecule type" value="Genomic_DNA"/>
</dbReference>
<evidence type="ECO:0000256" key="2">
    <source>
        <dbReference type="ARBA" id="ARBA00023125"/>
    </source>
</evidence>
<dbReference type="InterPro" id="IPR008920">
    <property type="entry name" value="TF_FadR/GntR_C"/>
</dbReference>
<sequence length="243" mass="28301">MVSKEEQEEAVLSVIHRYDEPIGSGNIREKVAERGFQISEATVGRLLKDFDNLGYTQKIGYQGRIITKEGYRRLCELKHRRERECLSLELADSLCPETQKNMLDLLVARRAIEGEIASLAAEHIRKEEIMALEKILEHQILHHQRGELAVEQDLDFHRIVAQASRNEILEKAISLIRQQGRHATSLEYIRQQVSKSTIEDHQQIYQAICEGDAEKARQAMIQHIENLMKDVKTYWRYKENQKK</sequence>
<dbReference type="PANTHER" id="PTHR43537:SF5">
    <property type="entry name" value="UXU OPERON TRANSCRIPTIONAL REGULATOR"/>
    <property type="match status" value="1"/>
</dbReference>
<keyword evidence="6" id="KW-1185">Reference proteome</keyword>
<evidence type="ECO:0000256" key="1">
    <source>
        <dbReference type="ARBA" id="ARBA00023015"/>
    </source>
</evidence>
<dbReference type="Proteomes" id="UP000366051">
    <property type="component" value="Chromosome"/>
</dbReference>
<dbReference type="Pfam" id="PF08461">
    <property type="entry name" value="WHD_RNase_R"/>
    <property type="match status" value="1"/>
</dbReference>
<keyword evidence="2" id="KW-0238">DNA-binding</keyword>
<evidence type="ECO:0000313" key="6">
    <source>
        <dbReference type="Proteomes" id="UP000366051"/>
    </source>
</evidence>
<organism evidence="5 6">
    <name type="scientific">Heliorestis convoluta</name>
    <dbReference type="NCBI Taxonomy" id="356322"/>
    <lineage>
        <taxon>Bacteria</taxon>
        <taxon>Bacillati</taxon>
        <taxon>Bacillota</taxon>
        <taxon>Clostridia</taxon>
        <taxon>Eubacteriales</taxon>
        <taxon>Heliobacteriaceae</taxon>
        <taxon>Heliorestis</taxon>
    </lineage>
</organism>
<dbReference type="GO" id="GO:0003677">
    <property type="term" value="F:DNA binding"/>
    <property type="evidence" value="ECO:0007669"/>
    <property type="project" value="UniProtKB-KW"/>
</dbReference>
<gene>
    <name evidence="5" type="ORF">FTV88_1648</name>
</gene>
<accession>A0A5Q2MYL3</accession>
<dbReference type="SUPFAM" id="SSF48008">
    <property type="entry name" value="GntR ligand-binding domain-like"/>
    <property type="match status" value="1"/>
</dbReference>
<evidence type="ECO:0000313" key="5">
    <source>
        <dbReference type="EMBL" id="QGG47747.1"/>
    </source>
</evidence>
<dbReference type="AlphaFoldDB" id="A0A5Q2MYL3"/>
<dbReference type="InterPro" id="IPR011711">
    <property type="entry name" value="GntR_C"/>
</dbReference>
<evidence type="ECO:0000256" key="3">
    <source>
        <dbReference type="ARBA" id="ARBA00023163"/>
    </source>
</evidence>
<dbReference type="PANTHER" id="PTHR43537">
    <property type="entry name" value="TRANSCRIPTIONAL REGULATOR, GNTR FAMILY"/>
    <property type="match status" value="1"/>
</dbReference>
<reference evidence="6" key="1">
    <citation type="submission" date="2019-11" db="EMBL/GenBank/DDBJ databases">
        <title>Genome sequence of Heliorestis convoluta strain HH, an alkaliphilic and minimalistic phototrophic bacterium from a soda lake in Egypt.</title>
        <authorList>
            <person name="Dewey E.D."/>
            <person name="Stokes L.M."/>
            <person name="Burchell B.M."/>
            <person name="Shaffer K.N."/>
            <person name="Huntington A.M."/>
            <person name="Baker J.M."/>
            <person name="Nadendla S."/>
            <person name="Giglio M.G."/>
            <person name="Touchman J.W."/>
            <person name="Blankenship R.E."/>
            <person name="Madigan M.T."/>
            <person name="Sattley W.M."/>
        </authorList>
    </citation>
    <scope>NUCLEOTIDE SEQUENCE [LARGE SCALE GENOMIC DNA]</scope>
    <source>
        <strain evidence="6">HH</strain>
    </source>
</reference>
<protein>
    <submittedName>
        <fullName evidence="5">GntR domain protein</fullName>
    </submittedName>
</protein>
<evidence type="ECO:0000259" key="4">
    <source>
        <dbReference type="SMART" id="SM00895"/>
    </source>
</evidence>